<evidence type="ECO:0000256" key="3">
    <source>
        <dbReference type="ARBA" id="ARBA00022679"/>
    </source>
</evidence>
<feature type="region of interest" description="Disordered" evidence="4">
    <location>
        <begin position="2511"/>
        <end position="2532"/>
    </location>
</feature>
<dbReference type="PROSITE" id="PS52004">
    <property type="entry name" value="KS3_2"/>
    <property type="match status" value="1"/>
</dbReference>
<dbReference type="InterPro" id="IPR009081">
    <property type="entry name" value="PP-bd_ACP"/>
</dbReference>
<dbReference type="InterPro" id="IPR016039">
    <property type="entry name" value="Thiolase-like"/>
</dbReference>
<dbReference type="Gene3D" id="3.40.366.10">
    <property type="entry name" value="Malonyl-Coenzyme A Acyl Carrier Protein, domain 2"/>
    <property type="match status" value="1"/>
</dbReference>
<evidence type="ECO:0000256" key="4">
    <source>
        <dbReference type="SAM" id="MobiDB-lite"/>
    </source>
</evidence>
<proteinExistence type="predicted"/>
<dbReference type="RefSeq" id="WP_171469996.1">
    <property type="nucleotide sequence ID" value="NZ_CP053452.2"/>
</dbReference>
<dbReference type="InterPro" id="IPR001227">
    <property type="entry name" value="Ac_transferase_dom_sf"/>
</dbReference>
<dbReference type="GO" id="GO:0016746">
    <property type="term" value="F:acyltransferase activity"/>
    <property type="evidence" value="ECO:0007669"/>
    <property type="project" value="InterPro"/>
</dbReference>
<keyword evidence="8" id="KW-1185">Reference proteome</keyword>
<evidence type="ECO:0000259" key="5">
    <source>
        <dbReference type="PROSITE" id="PS50075"/>
    </source>
</evidence>
<feature type="region of interest" description="Disordered" evidence="4">
    <location>
        <begin position="1609"/>
        <end position="1723"/>
    </location>
</feature>
<reference evidence="8" key="1">
    <citation type="submission" date="2020-05" db="EMBL/GenBank/DDBJ databases">
        <title>Frigoriglobus tundricola gen. nov., sp. nov., a psychrotolerant cellulolytic planctomycete of the family Gemmataceae with two divergent copies of 16S rRNA gene.</title>
        <authorList>
            <person name="Kulichevskaya I.S."/>
            <person name="Ivanova A.A."/>
            <person name="Naumoff D.G."/>
            <person name="Beletsky A.V."/>
            <person name="Rijpstra W.I.C."/>
            <person name="Sinninghe Damste J.S."/>
            <person name="Mardanov A.V."/>
            <person name="Ravin N.V."/>
            <person name="Dedysh S.N."/>
        </authorList>
    </citation>
    <scope>NUCLEOTIDE SEQUENCE [LARGE SCALE GENOMIC DNA]</scope>
    <source>
        <strain evidence="8">PL17</strain>
    </source>
</reference>
<dbReference type="InterPro" id="IPR016035">
    <property type="entry name" value="Acyl_Trfase/lysoPLipase"/>
</dbReference>
<dbReference type="CDD" id="cd08953">
    <property type="entry name" value="KR_2_SDR_x"/>
    <property type="match status" value="1"/>
</dbReference>
<dbReference type="Gene3D" id="3.40.47.10">
    <property type="match status" value="1"/>
</dbReference>
<dbReference type="Pfam" id="PF16197">
    <property type="entry name" value="KAsynt_C_assoc"/>
    <property type="match status" value="1"/>
</dbReference>
<dbReference type="PROSITE" id="PS50075">
    <property type="entry name" value="CARRIER"/>
    <property type="match status" value="1"/>
</dbReference>
<feature type="compositionally biased region" description="Pro residues" evidence="4">
    <location>
        <begin position="1694"/>
        <end position="1705"/>
    </location>
</feature>
<feature type="compositionally biased region" description="Low complexity" evidence="4">
    <location>
        <begin position="1645"/>
        <end position="1659"/>
    </location>
</feature>
<dbReference type="Gene3D" id="3.20.20.70">
    <property type="entry name" value="Aldolase class I"/>
    <property type="match status" value="2"/>
</dbReference>
<dbReference type="InterPro" id="IPR052568">
    <property type="entry name" value="PKS-FAS_Synthase"/>
</dbReference>
<sequence length="2532" mass="264466">MEPRDLIVSSPAGATDPSLVIAACRAGAWGVLDLEFSDLAAATAALARSARFVPGQFGVQLRADATHLFPLLSQFKPARVILAGAAGTEDLAARVRDLKAANIGVLREAVSMAEARLAIDLGVSGLVLKGHEAGGRVGADTSFVLIQRWRQVAQKRSLAVPFWVRGGVGANTAAACLAAGARGVVLDSQVLLTRETPLRDGARKRLAGLDGGETLVLGARLGEGYRIYARPDCAAAQELAKEDERIQHAALTPDEKLLAWREAVATRVAADPADGVWLIGQDVVTAAPLAARGRTVAGVVQAICERATKQLETAKRLAHLAPDSPLAKSHGTKYPILQGPMTRVSDTAAFADAVAAGGALPFLALALLRKAETEKLLAETKAKVGPKPWGVGILGFVPNEIRSEQLEAIRTHKPPFAIIAGGRPDQARELEALGVPTYLHVPSPGLLKMFLKDGSRRFIFEGQECGGHIGPRASFALWEAMVEVLVDHIGGKPADDLHVVFAGGIHDALSAGMVAALSAVLAEKGVKVGVLLGTSYLFTKEAVAGGAITERFQKEALACAETVLLETGPGHAIRCIPTPYADVFEAEKRKLRAEGKSPLEVGIALERMNLGRLRVASKGVDRAASANGNGSGLSDVTPDDQFARGMYMIGQIAALRDTVTTIAELHADVTGGLVLPEVNAAPQNPELPPPPPCDVAIVGLSCFYPGSTSLWGYWENILAKTNAVIEIPPSHWDWRLYYDPDPRARDKMVSKWGGFMSDVTFDPLKYGITPKSIPNIEPLQLLLLEAVNQALGDAGYLDRPFARERTCAILGVGGGGMPLSVSYGFRACMPLMDTIPGVQTRSDDVIRLGQGILPEWTEDSFPGILLNVAAGRVANRFNLGGPNMAIDAACGSSLAALYAGVRELNDGTSDVAIVMGGDAVQTPYAYVAFSKTHALSPKGRCRPFDADADGIALAEGVGVAVLKRLADAERDGDRIYAVIKGVGASSDGRDKGLTAPRAEGQLRALHRAYAQARVNPANVALVEAHGTGTVVGDQTEARAIGQLLRDAGGEAQSCAIGSVKSMIGHSKCAAGLAGLIKTAFALHHKVLPPTLVETPNPKANLDGGPLYLNTEAKPWVHGHDHPRTAGVSAFGFGGTNFHTVLEEYTGDFLNRPNTGLRQWPAELLVWRRADTAALLSSLKQVRDAIAAGAQPALADLAASVWQSSKAVPATAPLVAVVATTLEDLKDKIDLALEAVPKASDAHADPRGVYFRAAPTAAGKVAFLFPGQGSQYPDMLAQVAMAFPEVRDVLDRAEKALAGDLEKPLGRFIYPPSPFTPDQEAANRNELRRTEIAQSSIGATSLGMFRLLTALGVEADYFAGHSYGEYTALTAAGALAEDDLMRLSYKRGRAIREAAVTAPGGMIAADNTAEAIAPVLKGLADVWIANHNSPTQTVIAGTEDGVKAAAEKLQAAGIRSQRIAVACGFHSPLIAGAKPALAAALAAATFTAPVKPVFSNTSAVPHPADGAVIAAQLAEHLVSPVRFADEIRAMHDAGARVFVEVGPQAVLTGLASQILAGRPHVALATDTKSRPGLVQLTHLLGQLFAAGVPANLDRLFDGRATQPFELAKLSASTGKPTPAPTTWVVNGVRSRPLNGPEPRLLGQTFPAAPASGGGAPAAKANPDPVPVLQTKAPASQTGESIPSDRAARGADAPRSPRPTAPAPIPTTPAVTTPSRAMMHTTDTPHPVPAPSTNGHPVPHAAAEGAAAVMMRFQDVMARFLDTQKSVMLGFLGASNGTPHTAAPAPPTNGRAAPSVVPSTNGRLVPPPVAHTNGHHAPVPVSTPAPVNRLAPEVAARPVAVPATNGKHDSNGKHETIVKQVPVEAAPVKKAPGALDRDTLLARLLDLVSERTGYPKEALSIDLDLEADLGVDSIKRVEVLGALAESIEAGADGKQPNLEMEKLSVIKTLRGIADYVMGALNEAAPAPAIAAAPTPPSTNGKHATPALAPAATAAGDLHPGARQGDVQRLVVRLIDAPLPIRPRFSPPTGTIVITDDRLGTARELADRLAELDIKTVIVRMGEAKDGFAADLTDPAAVTALLGRIREKCGPVSGLVHLLPLAEPPVGETAEQRMRREVKSLYLLARGLETDVREAGKAGSAVLLAVTAMGGTMGFGDDLPADFFAGHGGIAGFTKCLGYEWPEVTVRVVDVSTETPAPRLVEQLMGELGDPDGPFEVGRAGEFRKTWQVDPGPLTKDAPAVELDANATVLVTGGARGITAKVAREIAARYKSKLVLVGSSPAPATESADTAALALPAEIKAALLKQLPDAKPAAVEAAYKRLLKDREIRANLDAIRAAGGTAEYRCVDVRDAAAFGGLIDELDAAGGIAGVIHGAGVIEDKLLRDKTPESFDRVFGTKVDSALTLARKLDPAKLKFFALFASITSRYGNRGQSDYAAANEVLSKLACDLDRKWPGRVVSVAWGPWAEVGMVADLAKHLVARGLKLIEPAVGAGFAVDEVIFGAKGEPEVIVAGGTEHAPKPKRPSEQPVTVGAGG</sequence>
<dbReference type="Proteomes" id="UP000503447">
    <property type="component" value="Chromosome"/>
</dbReference>
<dbReference type="Pfam" id="PF00109">
    <property type="entry name" value="ketoacyl-synt"/>
    <property type="match status" value="1"/>
</dbReference>
<evidence type="ECO:0000256" key="2">
    <source>
        <dbReference type="ARBA" id="ARBA00022553"/>
    </source>
</evidence>
<dbReference type="Pfam" id="PF00698">
    <property type="entry name" value="Acyl_transf_1"/>
    <property type="match status" value="1"/>
</dbReference>
<dbReference type="InterPro" id="IPR032821">
    <property type="entry name" value="PKS_assoc"/>
</dbReference>
<dbReference type="InterPro" id="IPR036291">
    <property type="entry name" value="NAD(P)-bd_dom_sf"/>
</dbReference>
<dbReference type="InterPro" id="IPR013968">
    <property type="entry name" value="PKS_KR"/>
</dbReference>
<dbReference type="InterPro" id="IPR014031">
    <property type="entry name" value="Ketoacyl_synth_C"/>
</dbReference>
<dbReference type="InterPro" id="IPR013785">
    <property type="entry name" value="Aldolase_TIM"/>
</dbReference>
<evidence type="ECO:0000313" key="7">
    <source>
        <dbReference type="EMBL" id="QJW93891.1"/>
    </source>
</evidence>
<dbReference type="InterPro" id="IPR014043">
    <property type="entry name" value="Acyl_transferase_dom"/>
</dbReference>
<name>A0A6M5YKT0_9BACT</name>
<evidence type="ECO:0000256" key="1">
    <source>
        <dbReference type="ARBA" id="ARBA00022450"/>
    </source>
</evidence>
<gene>
    <name evidence="7" type="ORF">FTUN_1405</name>
</gene>
<dbReference type="SUPFAM" id="SSF55048">
    <property type="entry name" value="Probable ACP-binding domain of malonyl-CoA ACP transacylase"/>
    <property type="match status" value="1"/>
</dbReference>
<accession>A0A6M5YKT0</accession>
<feature type="domain" description="Carrier" evidence="5">
    <location>
        <begin position="1873"/>
        <end position="1958"/>
    </location>
</feature>
<dbReference type="SMART" id="SM00822">
    <property type="entry name" value="PKS_KR"/>
    <property type="match status" value="1"/>
</dbReference>
<dbReference type="SMART" id="SM00827">
    <property type="entry name" value="PKS_AT"/>
    <property type="match status" value="1"/>
</dbReference>
<protein>
    <submittedName>
        <fullName evidence="7">Uncharacterized protein</fullName>
    </submittedName>
</protein>
<dbReference type="Pfam" id="PF03060">
    <property type="entry name" value="NMO"/>
    <property type="match status" value="2"/>
</dbReference>
<dbReference type="PANTHER" id="PTHR43074:SF1">
    <property type="entry name" value="BETA-KETOACYL SYNTHASE FAMILY PROTEIN-RELATED"/>
    <property type="match status" value="1"/>
</dbReference>
<dbReference type="SUPFAM" id="SSF53901">
    <property type="entry name" value="Thiolase-like"/>
    <property type="match status" value="1"/>
</dbReference>
<dbReference type="Pfam" id="PF08659">
    <property type="entry name" value="KR"/>
    <property type="match status" value="1"/>
</dbReference>
<dbReference type="Pfam" id="PF02801">
    <property type="entry name" value="Ketoacyl-synt_C"/>
    <property type="match status" value="1"/>
</dbReference>
<feature type="domain" description="Ketosynthase family 3 (KS3)" evidence="6">
    <location>
        <begin position="692"/>
        <end position="1143"/>
    </location>
</feature>
<dbReference type="SUPFAM" id="SSF47336">
    <property type="entry name" value="ACP-like"/>
    <property type="match status" value="1"/>
</dbReference>
<dbReference type="Gene3D" id="3.40.50.720">
    <property type="entry name" value="NAD(P)-binding Rossmann-like Domain"/>
    <property type="match status" value="2"/>
</dbReference>
<dbReference type="CDD" id="cd00833">
    <property type="entry name" value="PKS"/>
    <property type="match status" value="1"/>
</dbReference>
<dbReference type="InterPro" id="IPR057326">
    <property type="entry name" value="KR_dom"/>
</dbReference>
<dbReference type="SMART" id="SM00825">
    <property type="entry name" value="PKS_KS"/>
    <property type="match status" value="1"/>
</dbReference>
<evidence type="ECO:0000259" key="6">
    <source>
        <dbReference type="PROSITE" id="PS52004"/>
    </source>
</evidence>
<keyword evidence="2" id="KW-0597">Phosphoprotein</keyword>
<dbReference type="EMBL" id="CP053452">
    <property type="protein sequence ID" value="QJW93891.1"/>
    <property type="molecule type" value="Genomic_DNA"/>
</dbReference>
<dbReference type="SUPFAM" id="SSF52151">
    <property type="entry name" value="FabD/lysophospholipase-like"/>
    <property type="match status" value="1"/>
</dbReference>
<dbReference type="KEGG" id="ftj:FTUN_1405"/>
<keyword evidence="3" id="KW-0808">Transferase</keyword>
<dbReference type="Gene3D" id="1.10.1200.10">
    <property type="entry name" value="ACP-like"/>
    <property type="match status" value="1"/>
</dbReference>
<dbReference type="PANTHER" id="PTHR43074">
    <property type="entry name" value="OMEGA-3 POLYUNSATURATED FATTY ACID SYNTHASE PFAB-RELATED"/>
    <property type="match status" value="1"/>
</dbReference>
<dbReference type="InterPro" id="IPR020841">
    <property type="entry name" value="PKS_Beta-ketoAc_synthase_dom"/>
</dbReference>
<dbReference type="SUPFAM" id="SSF51412">
    <property type="entry name" value="Inosine monophosphate dehydrogenase (IMPDH)"/>
    <property type="match status" value="2"/>
</dbReference>
<keyword evidence="1" id="KW-0596">Phosphopantetheine</keyword>
<dbReference type="InterPro" id="IPR016036">
    <property type="entry name" value="Malonyl_transacylase_ACP-bd"/>
</dbReference>
<dbReference type="InterPro" id="IPR036736">
    <property type="entry name" value="ACP-like_sf"/>
</dbReference>
<dbReference type="SUPFAM" id="SSF51735">
    <property type="entry name" value="NAD(P)-binding Rossmann-fold domains"/>
    <property type="match status" value="2"/>
</dbReference>
<dbReference type="Pfam" id="PF00550">
    <property type="entry name" value="PP-binding"/>
    <property type="match status" value="1"/>
</dbReference>
<evidence type="ECO:0000313" key="8">
    <source>
        <dbReference type="Proteomes" id="UP000503447"/>
    </source>
</evidence>
<dbReference type="InterPro" id="IPR014030">
    <property type="entry name" value="Ketoacyl_synth_N"/>
</dbReference>
<organism evidence="7 8">
    <name type="scientific">Frigoriglobus tundricola</name>
    <dbReference type="NCBI Taxonomy" id="2774151"/>
    <lineage>
        <taxon>Bacteria</taxon>
        <taxon>Pseudomonadati</taxon>
        <taxon>Planctomycetota</taxon>
        <taxon>Planctomycetia</taxon>
        <taxon>Gemmatales</taxon>
        <taxon>Gemmataceae</taxon>
        <taxon>Frigoriglobus</taxon>
    </lineage>
</organism>